<gene>
    <name evidence="2" type="ORF">POM88_009564</name>
</gene>
<dbReference type="EMBL" id="JAUIZM010000002">
    <property type="protein sequence ID" value="KAK1399701.1"/>
    <property type="molecule type" value="Genomic_DNA"/>
</dbReference>
<accession>A0AAD8JBQ3</accession>
<proteinExistence type="predicted"/>
<protein>
    <submittedName>
        <fullName evidence="2">Uncharacterized protein</fullName>
    </submittedName>
</protein>
<dbReference type="Proteomes" id="UP001237642">
    <property type="component" value="Unassembled WGS sequence"/>
</dbReference>
<dbReference type="AlphaFoldDB" id="A0AAD8JBQ3"/>
<feature type="compositionally biased region" description="Basic and acidic residues" evidence="1">
    <location>
        <begin position="126"/>
        <end position="139"/>
    </location>
</feature>
<name>A0AAD8JBQ3_9APIA</name>
<evidence type="ECO:0000313" key="3">
    <source>
        <dbReference type="Proteomes" id="UP001237642"/>
    </source>
</evidence>
<evidence type="ECO:0000256" key="1">
    <source>
        <dbReference type="SAM" id="MobiDB-lite"/>
    </source>
</evidence>
<sequence>MNMYKDADDGCQQFFLELEFVSLIQSIFTANTILVTDDILTFWNLRNWHTDSSSIFERTIGTNRLKHVMPRTLPEPVATPQATVHPPALVTLVVSASSSPVPTSAARAKPSHVQYAILSRSSLAKNDPRNDGVDPRNRK</sequence>
<feature type="region of interest" description="Disordered" evidence="1">
    <location>
        <begin position="120"/>
        <end position="139"/>
    </location>
</feature>
<evidence type="ECO:0000313" key="2">
    <source>
        <dbReference type="EMBL" id="KAK1399701.1"/>
    </source>
</evidence>
<reference evidence="2" key="1">
    <citation type="submission" date="2023-02" db="EMBL/GenBank/DDBJ databases">
        <title>Genome of toxic invasive species Heracleum sosnowskyi carries increased number of genes despite the absence of recent whole-genome duplications.</title>
        <authorList>
            <person name="Schelkunov M."/>
            <person name="Shtratnikova V."/>
            <person name="Makarenko M."/>
            <person name="Klepikova A."/>
            <person name="Omelchenko D."/>
            <person name="Novikova G."/>
            <person name="Obukhova E."/>
            <person name="Bogdanov V."/>
            <person name="Penin A."/>
            <person name="Logacheva M."/>
        </authorList>
    </citation>
    <scope>NUCLEOTIDE SEQUENCE</scope>
    <source>
        <strain evidence="2">Hsosn_3</strain>
        <tissue evidence="2">Leaf</tissue>
    </source>
</reference>
<organism evidence="2 3">
    <name type="scientific">Heracleum sosnowskyi</name>
    <dbReference type="NCBI Taxonomy" id="360622"/>
    <lineage>
        <taxon>Eukaryota</taxon>
        <taxon>Viridiplantae</taxon>
        <taxon>Streptophyta</taxon>
        <taxon>Embryophyta</taxon>
        <taxon>Tracheophyta</taxon>
        <taxon>Spermatophyta</taxon>
        <taxon>Magnoliopsida</taxon>
        <taxon>eudicotyledons</taxon>
        <taxon>Gunneridae</taxon>
        <taxon>Pentapetalae</taxon>
        <taxon>asterids</taxon>
        <taxon>campanulids</taxon>
        <taxon>Apiales</taxon>
        <taxon>Apiaceae</taxon>
        <taxon>Apioideae</taxon>
        <taxon>apioid superclade</taxon>
        <taxon>Tordylieae</taxon>
        <taxon>Tordyliinae</taxon>
        <taxon>Heracleum</taxon>
    </lineage>
</organism>
<keyword evidence="3" id="KW-1185">Reference proteome</keyword>
<reference evidence="2" key="2">
    <citation type="submission" date="2023-05" db="EMBL/GenBank/DDBJ databases">
        <authorList>
            <person name="Schelkunov M.I."/>
        </authorList>
    </citation>
    <scope>NUCLEOTIDE SEQUENCE</scope>
    <source>
        <strain evidence="2">Hsosn_3</strain>
        <tissue evidence="2">Leaf</tissue>
    </source>
</reference>
<comment type="caution">
    <text evidence="2">The sequence shown here is derived from an EMBL/GenBank/DDBJ whole genome shotgun (WGS) entry which is preliminary data.</text>
</comment>